<evidence type="ECO:0000256" key="1">
    <source>
        <dbReference type="SAM" id="MobiDB-lite"/>
    </source>
</evidence>
<keyword evidence="3" id="KW-1185">Reference proteome</keyword>
<dbReference type="EMBL" id="JACEIK010002912">
    <property type="protein sequence ID" value="MCD9639441.1"/>
    <property type="molecule type" value="Genomic_DNA"/>
</dbReference>
<sequence>MEKIPPKGSHRSSKRLKSSTPSPSHVEIFDSSSNECPESTSSLKKPSFSVPKKGKIDSFVFFDLDDMQKFWRVFKKDKLLPLKINCLLVAESSVLNSLMNPLL</sequence>
<organism evidence="2 3">
    <name type="scientific">Datura stramonium</name>
    <name type="common">Jimsonweed</name>
    <name type="synonym">Common thornapple</name>
    <dbReference type="NCBI Taxonomy" id="4076"/>
    <lineage>
        <taxon>Eukaryota</taxon>
        <taxon>Viridiplantae</taxon>
        <taxon>Streptophyta</taxon>
        <taxon>Embryophyta</taxon>
        <taxon>Tracheophyta</taxon>
        <taxon>Spermatophyta</taxon>
        <taxon>Magnoliopsida</taxon>
        <taxon>eudicotyledons</taxon>
        <taxon>Gunneridae</taxon>
        <taxon>Pentapetalae</taxon>
        <taxon>asterids</taxon>
        <taxon>lamiids</taxon>
        <taxon>Solanales</taxon>
        <taxon>Solanaceae</taxon>
        <taxon>Solanoideae</taxon>
        <taxon>Datureae</taxon>
        <taxon>Datura</taxon>
    </lineage>
</organism>
<reference evidence="2 3" key="1">
    <citation type="journal article" date="2021" name="BMC Genomics">
        <title>Datura genome reveals duplications of psychoactive alkaloid biosynthetic genes and high mutation rate following tissue culture.</title>
        <authorList>
            <person name="Rajewski A."/>
            <person name="Carter-House D."/>
            <person name="Stajich J."/>
            <person name="Litt A."/>
        </authorList>
    </citation>
    <scope>NUCLEOTIDE SEQUENCE [LARGE SCALE GENOMIC DNA]</scope>
    <source>
        <strain evidence="2">AR-01</strain>
    </source>
</reference>
<accession>A0ABS8UYX7</accession>
<comment type="caution">
    <text evidence="2">The sequence shown here is derived from an EMBL/GenBank/DDBJ whole genome shotgun (WGS) entry which is preliminary data.</text>
</comment>
<evidence type="ECO:0000313" key="2">
    <source>
        <dbReference type="EMBL" id="MCD9639441.1"/>
    </source>
</evidence>
<feature type="compositionally biased region" description="Low complexity" evidence="1">
    <location>
        <begin position="31"/>
        <end position="42"/>
    </location>
</feature>
<name>A0ABS8UYX7_DATST</name>
<gene>
    <name evidence="2" type="ORF">HAX54_023992</name>
</gene>
<evidence type="ECO:0000313" key="3">
    <source>
        <dbReference type="Proteomes" id="UP000823775"/>
    </source>
</evidence>
<proteinExistence type="predicted"/>
<feature type="non-terminal residue" evidence="2">
    <location>
        <position position="103"/>
    </location>
</feature>
<dbReference type="Proteomes" id="UP000823775">
    <property type="component" value="Unassembled WGS sequence"/>
</dbReference>
<feature type="compositionally biased region" description="Basic residues" evidence="1">
    <location>
        <begin position="8"/>
        <end position="17"/>
    </location>
</feature>
<feature type="region of interest" description="Disordered" evidence="1">
    <location>
        <begin position="1"/>
        <end position="52"/>
    </location>
</feature>
<protein>
    <submittedName>
        <fullName evidence="2">Uncharacterized protein</fullName>
    </submittedName>
</protein>